<protein>
    <submittedName>
        <fullName evidence="2">Uncharacterized protein</fullName>
    </submittedName>
</protein>
<organism evidence="2 3">
    <name type="scientific">Jeotgalibacillus marinus</name>
    <dbReference type="NCBI Taxonomy" id="86667"/>
    <lineage>
        <taxon>Bacteria</taxon>
        <taxon>Bacillati</taxon>
        <taxon>Bacillota</taxon>
        <taxon>Bacilli</taxon>
        <taxon>Bacillales</taxon>
        <taxon>Caryophanaceae</taxon>
        <taxon>Jeotgalibacillus</taxon>
    </lineage>
</organism>
<evidence type="ECO:0000256" key="1">
    <source>
        <dbReference type="SAM" id="SignalP"/>
    </source>
</evidence>
<reference evidence="2 3" key="1">
    <citation type="journal article" date="1979" name="Int. J. Syst. Evol. Microbiol.">
        <title>Bacillus globisporus subsp. marinus subsp. nov.</title>
        <authorList>
            <person name="Liu H."/>
        </authorList>
    </citation>
    <scope>NUCLEOTIDE SEQUENCE [LARGE SCALE GENOMIC DNA]</scope>
    <source>
        <strain evidence="2 3">DSM 1297</strain>
    </source>
</reference>
<name>A0ABV3PZ35_9BACL</name>
<keyword evidence="1" id="KW-0732">Signal</keyword>
<dbReference type="Proteomes" id="UP001556040">
    <property type="component" value="Unassembled WGS sequence"/>
</dbReference>
<dbReference type="EMBL" id="JBFMIA010000001">
    <property type="protein sequence ID" value="MEW9500355.1"/>
    <property type="molecule type" value="Genomic_DNA"/>
</dbReference>
<comment type="caution">
    <text evidence="2">The sequence shown here is derived from an EMBL/GenBank/DDBJ whole genome shotgun (WGS) entry which is preliminary data.</text>
</comment>
<feature type="chain" id="PRO_5047537327" evidence="1">
    <location>
        <begin position="27"/>
        <end position="41"/>
    </location>
</feature>
<proteinExistence type="predicted"/>
<feature type="signal peptide" evidence="1">
    <location>
        <begin position="1"/>
        <end position="26"/>
    </location>
</feature>
<evidence type="ECO:0000313" key="2">
    <source>
        <dbReference type="EMBL" id="MEW9500355.1"/>
    </source>
</evidence>
<sequence length="41" mass="4487">MGKLVMKMFLITLLVFSMYVPSGASAETDETNDDNGMTISK</sequence>
<evidence type="ECO:0000313" key="3">
    <source>
        <dbReference type="Proteomes" id="UP001556040"/>
    </source>
</evidence>
<dbReference type="RefSeq" id="WP_367777634.1">
    <property type="nucleotide sequence ID" value="NZ_JBFMIA010000001.1"/>
</dbReference>
<gene>
    <name evidence="2" type="ORF">AB1471_00925</name>
</gene>
<keyword evidence="3" id="KW-1185">Reference proteome</keyword>
<accession>A0ABV3PZ35</accession>